<dbReference type="RefSeq" id="WP_087925147.1">
    <property type="nucleotide sequence ID" value="NZ_CP021744.1"/>
</dbReference>
<reference evidence="1 2" key="1">
    <citation type="submission" date="2017-06" db="EMBL/GenBank/DDBJ databases">
        <title>Streptomyces albireticuli Genome sequencing and assembly.</title>
        <authorList>
            <person name="Wang Y."/>
            <person name="Du B."/>
            <person name="Ding Y."/>
            <person name="Liu H."/>
            <person name="Hou Q."/>
            <person name="Liu K."/>
            <person name="Yao L."/>
            <person name="Wang C."/>
        </authorList>
    </citation>
    <scope>NUCLEOTIDE SEQUENCE [LARGE SCALE GENOMIC DNA]</scope>
    <source>
        <strain evidence="1 2">MDJK11</strain>
    </source>
</reference>
<evidence type="ECO:0000313" key="2">
    <source>
        <dbReference type="Proteomes" id="UP000195755"/>
    </source>
</evidence>
<dbReference type="AlphaFoldDB" id="A0A1Z2KX46"/>
<proteinExistence type="predicted"/>
<evidence type="ECO:0000313" key="1">
    <source>
        <dbReference type="EMBL" id="ARZ66541.1"/>
    </source>
</evidence>
<protein>
    <submittedName>
        <fullName evidence="1">Uncharacterized protein</fullName>
    </submittedName>
</protein>
<dbReference type="OrthoDB" id="4262898at2"/>
<gene>
    <name evidence="1" type="ORF">SMD11_0875</name>
</gene>
<dbReference type="EMBL" id="CP021744">
    <property type="protein sequence ID" value="ARZ66541.1"/>
    <property type="molecule type" value="Genomic_DNA"/>
</dbReference>
<name>A0A1Z2KX46_9ACTN</name>
<dbReference type="Proteomes" id="UP000195755">
    <property type="component" value="Chromosome"/>
</dbReference>
<organism evidence="1 2">
    <name type="scientific">Streptomyces albireticuli</name>
    <dbReference type="NCBI Taxonomy" id="1940"/>
    <lineage>
        <taxon>Bacteria</taxon>
        <taxon>Bacillati</taxon>
        <taxon>Actinomycetota</taxon>
        <taxon>Actinomycetes</taxon>
        <taxon>Kitasatosporales</taxon>
        <taxon>Streptomycetaceae</taxon>
        <taxon>Streptomyces</taxon>
    </lineage>
</organism>
<accession>A0A1Z2KX46</accession>
<sequence>MTVDPVSLSAITTAVTAAAGSVGTEAGRRVWGSLAELARRAVGRGRGEEETEPVALPLDPTDGEQVRALAALLFARAARDPRFADDFRAWATDAGPGLTVDNSSVTNTVSGQARVGTLIQGRDIDWTSGGPTGTR</sequence>
<dbReference type="KEGG" id="salj:SMD11_0875"/>